<comment type="subcellular location">
    <subcellularLocation>
        <location evidence="1">Cell membrane</location>
        <topology evidence="1">Multi-pass membrane protein</topology>
    </subcellularLocation>
</comment>
<dbReference type="GO" id="GO:0005886">
    <property type="term" value="C:plasma membrane"/>
    <property type="evidence" value="ECO:0007669"/>
    <property type="project" value="UniProtKB-SubCell"/>
</dbReference>
<evidence type="ECO:0000256" key="3">
    <source>
        <dbReference type="ARBA" id="ARBA00022692"/>
    </source>
</evidence>
<feature type="transmembrane region" description="Helical" evidence="6">
    <location>
        <begin position="180"/>
        <end position="198"/>
    </location>
</feature>
<dbReference type="InterPro" id="IPR051461">
    <property type="entry name" value="UPF0750_membrane"/>
</dbReference>
<dbReference type="Gene3D" id="3.30.70.120">
    <property type="match status" value="1"/>
</dbReference>
<dbReference type="GeneID" id="41338517"/>
<dbReference type="eggNOG" id="COG1284">
    <property type="taxonomic scope" value="Bacteria"/>
</dbReference>
<dbReference type="OrthoDB" id="386142at2"/>
<reference evidence="8 9" key="1">
    <citation type="journal article" date="2011" name="J. Bacteriol.">
        <title>Complete genome and proteome of Acholeplasma laidlawii.</title>
        <authorList>
            <person name="Lazarev V.N."/>
            <person name="Levitskii S.A."/>
            <person name="Basovskii Y.I."/>
            <person name="Chukin M.M."/>
            <person name="Akopian T.A."/>
            <person name="Vereshchagin V.V."/>
            <person name="Kostrjukova E.S."/>
            <person name="Kovaleva G.Y."/>
            <person name="Kazanov M.D."/>
            <person name="Malko D.B."/>
            <person name="Vitreschak A.G."/>
            <person name="Sernova N.V."/>
            <person name="Gelfand M.S."/>
            <person name="Demina I.A."/>
            <person name="Serebryakova M.V."/>
            <person name="Galyamina M.A."/>
            <person name="Vtyurin N.N."/>
            <person name="Rogov S.I."/>
            <person name="Alexeev D.G."/>
            <person name="Ladygina V.G."/>
            <person name="Govorun V.M."/>
        </authorList>
    </citation>
    <scope>NUCLEOTIDE SEQUENCE [LARGE SCALE GENOMIC DNA]</scope>
    <source>
        <strain evidence="8 9">PG-8A</strain>
    </source>
</reference>
<evidence type="ECO:0000313" key="8">
    <source>
        <dbReference type="EMBL" id="ABX80954.1"/>
    </source>
</evidence>
<organism evidence="8 9">
    <name type="scientific">Acholeplasma laidlawii (strain PG-8A)</name>
    <dbReference type="NCBI Taxonomy" id="441768"/>
    <lineage>
        <taxon>Bacteria</taxon>
        <taxon>Bacillati</taxon>
        <taxon>Mycoplasmatota</taxon>
        <taxon>Mollicutes</taxon>
        <taxon>Acholeplasmatales</taxon>
        <taxon>Acholeplasmataceae</taxon>
        <taxon>Acholeplasma</taxon>
    </lineage>
</organism>
<keyword evidence="9" id="KW-1185">Reference proteome</keyword>
<dbReference type="PIRSF" id="PIRSF006483">
    <property type="entry name" value="Membrane_protein_YitT"/>
    <property type="match status" value="1"/>
</dbReference>
<dbReference type="STRING" id="441768.ACL_0332"/>
<dbReference type="KEGG" id="acl:ACL_0332"/>
<gene>
    <name evidence="8" type="ordered locus">ACL_0332</name>
</gene>
<dbReference type="PANTHER" id="PTHR33545">
    <property type="entry name" value="UPF0750 MEMBRANE PROTEIN YITT-RELATED"/>
    <property type="match status" value="1"/>
</dbReference>
<dbReference type="InterPro" id="IPR019264">
    <property type="entry name" value="DUF2179"/>
</dbReference>
<evidence type="ECO:0000256" key="1">
    <source>
        <dbReference type="ARBA" id="ARBA00004651"/>
    </source>
</evidence>
<feature type="transmembrane region" description="Helical" evidence="6">
    <location>
        <begin position="113"/>
        <end position="134"/>
    </location>
</feature>
<keyword evidence="4 6" id="KW-1133">Transmembrane helix</keyword>
<protein>
    <submittedName>
        <fullName evidence="8">Integral membrane protein</fullName>
    </submittedName>
</protein>
<feature type="transmembrane region" description="Helical" evidence="6">
    <location>
        <begin position="47"/>
        <end position="70"/>
    </location>
</feature>
<name>A9NF24_ACHLI</name>
<dbReference type="PANTHER" id="PTHR33545:SF5">
    <property type="entry name" value="UPF0750 MEMBRANE PROTEIN YITT"/>
    <property type="match status" value="1"/>
</dbReference>
<dbReference type="HOGENOM" id="CLU_063199_1_1_14"/>
<sequence length="289" mass="32039">MNKEMIKSYALITLGVFLLHLAFYFFMQPMGLITGGMMGLSLMLEPLIPFSTGITYLMLNIVALTIGGILFGKDFFLKTVFASILSPVLVTLFEVLKIEDTLILNQIDLHYQLLVASIASGVLAGVGIGLVLRYNATTGGMDIFQKIINKYLKVPFSVAVYLTDGLIILLGAFISLQNGLFAILAMLLTAYMLEKTAIFGRNAFALMIITKKHDEIKEAIYERIDRGVTRLKAIGGYSGIEKELVLTTMNRQQLYIAKEFITQIDPNAFTLIISTKEVLGEGFHRDDLT</sequence>
<evidence type="ECO:0000256" key="5">
    <source>
        <dbReference type="ARBA" id="ARBA00023136"/>
    </source>
</evidence>
<feature type="transmembrane region" description="Helical" evidence="6">
    <location>
        <begin position="9"/>
        <end position="27"/>
    </location>
</feature>
<feature type="domain" description="DUF2179" evidence="7">
    <location>
        <begin position="226"/>
        <end position="280"/>
    </location>
</feature>
<dbReference type="Pfam" id="PF10035">
    <property type="entry name" value="DUF2179"/>
    <property type="match status" value="1"/>
</dbReference>
<dbReference type="RefSeq" id="WP_012242285.1">
    <property type="nucleotide sequence ID" value="NC_010163.1"/>
</dbReference>
<dbReference type="CDD" id="cd16380">
    <property type="entry name" value="YitT_C"/>
    <property type="match status" value="1"/>
</dbReference>
<feature type="transmembrane region" description="Helical" evidence="6">
    <location>
        <begin position="75"/>
        <end position="93"/>
    </location>
</feature>
<dbReference type="AlphaFoldDB" id="A9NF24"/>
<dbReference type="Proteomes" id="UP000008558">
    <property type="component" value="Chromosome"/>
</dbReference>
<evidence type="ECO:0000313" key="9">
    <source>
        <dbReference type="Proteomes" id="UP000008558"/>
    </source>
</evidence>
<evidence type="ECO:0000256" key="4">
    <source>
        <dbReference type="ARBA" id="ARBA00022989"/>
    </source>
</evidence>
<keyword evidence="3 6" id="KW-0812">Transmembrane</keyword>
<evidence type="ECO:0000259" key="7">
    <source>
        <dbReference type="Pfam" id="PF10035"/>
    </source>
</evidence>
<dbReference type="Pfam" id="PF02588">
    <property type="entry name" value="YitT_membrane"/>
    <property type="match status" value="1"/>
</dbReference>
<dbReference type="InterPro" id="IPR015867">
    <property type="entry name" value="N-reg_PII/ATP_PRibTrfase_C"/>
</dbReference>
<proteinExistence type="predicted"/>
<evidence type="ECO:0000256" key="2">
    <source>
        <dbReference type="ARBA" id="ARBA00022475"/>
    </source>
</evidence>
<dbReference type="InterPro" id="IPR003740">
    <property type="entry name" value="YitT"/>
</dbReference>
<keyword evidence="2" id="KW-1003">Cell membrane</keyword>
<accession>A9NF24</accession>
<evidence type="ECO:0000256" key="6">
    <source>
        <dbReference type="SAM" id="Phobius"/>
    </source>
</evidence>
<keyword evidence="5 6" id="KW-0472">Membrane</keyword>
<feature type="transmembrane region" description="Helical" evidence="6">
    <location>
        <begin position="154"/>
        <end position="174"/>
    </location>
</feature>
<dbReference type="EMBL" id="CP000896">
    <property type="protein sequence ID" value="ABX80954.1"/>
    <property type="molecule type" value="Genomic_DNA"/>
</dbReference>